<accession>A0AAN7EMQ8</accession>
<feature type="compositionally biased region" description="Polar residues" evidence="1">
    <location>
        <begin position="1"/>
        <end position="11"/>
    </location>
</feature>
<dbReference type="EMBL" id="JAXUIC010000008">
    <property type="protein sequence ID" value="KAK4576168.1"/>
    <property type="molecule type" value="Genomic_DNA"/>
</dbReference>
<protein>
    <submittedName>
        <fullName evidence="2">Uncharacterized protein</fullName>
    </submittedName>
</protein>
<keyword evidence="3" id="KW-1185">Reference proteome</keyword>
<organism evidence="2 3">
    <name type="scientific">Quercus rubra</name>
    <name type="common">Northern red oak</name>
    <name type="synonym">Quercus borealis</name>
    <dbReference type="NCBI Taxonomy" id="3512"/>
    <lineage>
        <taxon>Eukaryota</taxon>
        <taxon>Viridiplantae</taxon>
        <taxon>Streptophyta</taxon>
        <taxon>Embryophyta</taxon>
        <taxon>Tracheophyta</taxon>
        <taxon>Spermatophyta</taxon>
        <taxon>Magnoliopsida</taxon>
        <taxon>eudicotyledons</taxon>
        <taxon>Gunneridae</taxon>
        <taxon>Pentapetalae</taxon>
        <taxon>rosids</taxon>
        <taxon>fabids</taxon>
        <taxon>Fagales</taxon>
        <taxon>Fagaceae</taxon>
        <taxon>Quercus</taxon>
    </lineage>
</organism>
<proteinExistence type="predicted"/>
<feature type="region of interest" description="Disordered" evidence="1">
    <location>
        <begin position="1"/>
        <end position="22"/>
    </location>
</feature>
<dbReference type="AlphaFoldDB" id="A0AAN7EMQ8"/>
<name>A0AAN7EMQ8_QUERU</name>
<sequence>MEEPSSTSENQVVVDDEGSKVKGGEIPRFEIKVTHETKLKELLHKINSLEIKLCSDGVKEFIKLLKGNSESELLHLYVCTSLSAWSF</sequence>
<evidence type="ECO:0000313" key="3">
    <source>
        <dbReference type="Proteomes" id="UP001324115"/>
    </source>
</evidence>
<comment type="caution">
    <text evidence="2">The sequence shown here is derived from an EMBL/GenBank/DDBJ whole genome shotgun (WGS) entry which is preliminary data.</text>
</comment>
<evidence type="ECO:0000256" key="1">
    <source>
        <dbReference type="SAM" id="MobiDB-lite"/>
    </source>
</evidence>
<reference evidence="2 3" key="1">
    <citation type="journal article" date="2023" name="G3 (Bethesda)">
        <title>A haplotype-resolved chromosome-scale genome for Quercus rubra L. provides insights into the genetics of adaptive traits for red oak species.</title>
        <authorList>
            <person name="Kapoor B."/>
            <person name="Jenkins J."/>
            <person name="Schmutz J."/>
            <person name="Zhebentyayeva T."/>
            <person name="Kuelheim C."/>
            <person name="Coggeshall M."/>
            <person name="Heim C."/>
            <person name="Lasky J.R."/>
            <person name="Leites L."/>
            <person name="Islam-Faridi N."/>
            <person name="Romero-Severson J."/>
            <person name="DeLeo V.L."/>
            <person name="Lucas S.M."/>
            <person name="Lazic D."/>
            <person name="Gailing O."/>
            <person name="Carlson J."/>
            <person name="Staton M."/>
        </authorList>
    </citation>
    <scope>NUCLEOTIDE SEQUENCE [LARGE SCALE GENOMIC DNA]</scope>
    <source>
        <strain evidence="2">Pseudo-F2</strain>
    </source>
</reference>
<gene>
    <name evidence="2" type="ORF">RGQ29_026921</name>
</gene>
<evidence type="ECO:0000313" key="2">
    <source>
        <dbReference type="EMBL" id="KAK4576168.1"/>
    </source>
</evidence>
<dbReference type="Proteomes" id="UP001324115">
    <property type="component" value="Unassembled WGS sequence"/>
</dbReference>